<keyword evidence="2" id="KW-1185">Reference proteome</keyword>
<reference evidence="1 2" key="1">
    <citation type="journal article" date="2024" name="Plant Biotechnol. J.">
        <title>Genome and CRISPR/Cas9 system of a widespread forest tree (Populus alba) in the world.</title>
        <authorList>
            <person name="Liu Y.J."/>
            <person name="Jiang P.F."/>
            <person name="Han X.M."/>
            <person name="Li X.Y."/>
            <person name="Wang H.M."/>
            <person name="Wang Y.J."/>
            <person name="Wang X.X."/>
            <person name="Zeng Q.Y."/>
        </authorList>
    </citation>
    <scope>NUCLEOTIDE SEQUENCE [LARGE SCALE GENOMIC DNA]</scope>
    <source>
        <strain evidence="2">cv. PAL-ZL1</strain>
    </source>
</reference>
<evidence type="ECO:0000313" key="2">
    <source>
        <dbReference type="Proteomes" id="UP000309997"/>
    </source>
</evidence>
<organism evidence="1 2">
    <name type="scientific">Populus alba</name>
    <name type="common">White poplar</name>
    <dbReference type="NCBI Taxonomy" id="43335"/>
    <lineage>
        <taxon>Eukaryota</taxon>
        <taxon>Viridiplantae</taxon>
        <taxon>Streptophyta</taxon>
        <taxon>Embryophyta</taxon>
        <taxon>Tracheophyta</taxon>
        <taxon>Spermatophyta</taxon>
        <taxon>Magnoliopsida</taxon>
        <taxon>eudicotyledons</taxon>
        <taxon>Gunneridae</taxon>
        <taxon>Pentapetalae</taxon>
        <taxon>rosids</taxon>
        <taxon>fabids</taxon>
        <taxon>Malpighiales</taxon>
        <taxon>Salicaceae</taxon>
        <taxon>Saliceae</taxon>
        <taxon>Populus</taxon>
    </lineage>
</organism>
<proteinExistence type="predicted"/>
<evidence type="ECO:0000313" key="1">
    <source>
        <dbReference type="EMBL" id="KAL3573933.1"/>
    </source>
</evidence>
<comment type="caution">
    <text evidence="1">The sequence shown here is derived from an EMBL/GenBank/DDBJ whole genome shotgun (WGS) entry which is preliminary data.</text>
</comment>
<dbReference type="Proteomes" id="UP000309997">
    <property type="component" value="Unassembled WGS sequence"/>
</dbReference>
<name>A0ACC4B7L0_POPAL</name>
<dbReference type="EMBL" id="RCHU02000013">
    <property type="protein sequence ID" value="KAL3573933.1"/>
    <property type="molecule type" value="Genomic_DNA"/>
</dbReference>
<accession>A0ACC4B7L0</accession>
<gene>
    <name evidence="1" type="ORF">D5086_024546</name>
</gene>
<sequence>MYGWHSFNVKRFIRQCVVIIASRPANSYPEHLQTRPPNAMKLYRRTDDCFSKYFRSYSDGFGKMHSSVFVMQAVKRLKLSGETKQDGDEIWRRNGDLMLQSSPLFMFKIQDYRSGLSSCLEAVIEACEGERTLFTGCW</sequence>
<protein>
    <submittedName>
        <fullName evidence="1">Uncharacterized protein</fullName>
    </submittedName>
</protein>